<accession>A0AAN7BLZ7</accession>
<evidence type="ECO:0000313" key="3">
    <source>
        <dbReference type="Proteomes" id="UP001301958"/>
    </source>
</evidence>
<evidence type="ECO:0000313" key="2">
    <source>
        <dbReference type="EMBL" id="KAK4225870.1"/>
    </source>
</evidence>
<gene>
    <name evidence="2" type="ORF">QBC38DRAFT_481981</name>
</gene>
<keyword evidence="1" id="KW-0732">Signal</keyword>
<feature type="chain" id="PRO_5043023252" description="Infection structure specific protein" evidence="1">
    <location>
        <begin position="19"/>
        <end position="249"/>
    </location>
</feature>
<evidence type="ECO:0008006" key="4">
    <source>
        <dbReference type="Google" id="ProtNLM"/>
    </source>
</evidence>
<comment type="caution">
    <text evidence="2">The sequence shown here is derived from an EMBL/GenBank/DDBJ whole genome shotgun (WGS) entry which is preliminary data.</text>
</comment>
<dbReference type="Proteomes" id="UP001301958">
    <property type="component" value="Unassembled WGS sequence"/>
</dbReference>
<protein>
    <recommendedName>
        <fullName evidence="4">Infection structure specific protein</fullName>
    </recommendedName>
</protein>
<dbReference type="AlphaFoldDB" id="A0AAN7BLZ7"/>
<keyword evidence="3" id="KW-1185">Reference proteome</keyword>
<dbReference type="EMBL" id="MU865358">
    <property type="protein sequence ID" value="KAK4225870.1"/>
    <property type="molecule type" value="Genomic_DNA"/>
</dbReference>
<sequence length="249" mass="25319">MRTSVLLAVLGAASLGLADNWEPEVELEVKTETLTPTFKTTTTTRAQIAQNLPTLVDDSKDPSMKDQYACMNSQGTLSRSAPTQPAALSSWSRSLSLSQPLQTLNPPLNSPGGPEVYCTSAWLPLKSATPPSSLSAEYASWKSEWNSWRESASPAAHSLASSCKTVPLAETMAGLAMLLVATDAQDCATAMSVVYGGAAAQVTGDTKGGAAVGAATGTSSSSASGARETAGIVAGVLAVAGLIGGVAIL</sequence>
<proteinExistence type="predicted"/>
<reference evidence="2" key="2">
    <citation type="submission" date="2023-05" db="EMBL/GenBank/DDBJ databases">
        <authorList>
            <consortium name="Lawrence Berkeley National Laboratory"/>
            <person name="Steindorff A."/>
            <person name="Hensen N."/>
            <person name="Bonometti L."/>
            <person name="Westerberg I."/>
            <person name="Brannstrom I.O."/>
            <person name="Guillou S."/>
            <person name="Cros-Aarteil S."/>
            <person name="Calhoun S."/>
            <person name="Haridas S."/>
            <person name="Kuo A."/>
            <person name="Mondo S."/>
            <person name="Pangilinan J."/>
            <person name="Riley R."/>
            <person name="Labutti K."/>
            <person name="Andreopoulos B."/>
            <person name="Lipzen A."/>
            <person name="Chen C."/>
            <person name="Yanf M."/>
            <person name="Daum C."/>
            <person name="Ng V."/>
            <person name="Clum A."/>
            <person name="Ohm R."/>
            <person name="Martin F."/>
            <person name="Silar P."/>
            <person name="Natvig D."/>
            <person name="Lalanne C."/>
            <person name="Gautier V."/>
            <person name="Ament-Velasquez S.L."/>
            <person name="Kruys A."/>
            <person name="Hutchinson M.I."/>
            <person name="Powell A.J."/>
            <person name="Barry K."/>
            <person name="Miller A.N."/>
            <person name="Grigoriev I.V."/>
            <person name="Debuchy R."/>
            <person name="Gladieux P."/>
            <person name="Thoren M.H."/>
            <person name="Johannesson H."/>
        </authorList>
    </citation>
    <scope>NUCLEOTIDE SEQUENCE</scope>
    <source>
        <strain evidence="2">CBS 990.96</strain>
    </source>
</reference>
<evidence type="ECO:0000256" key="1">
    <source>
        <dbReference type="SAM" id="SignalP"/>
    </source>
</evidence>
<reference evidence="2" key="1">
    <citation type="journal article" date="2023" name="Mol. Phylogenet. Evol.">
        <title>Genome-scale phylogeny and comparative genomics of the fungal order Sordariales.</title>
        <authorList>
            <person name="Hensen N."/>
            <person name="Bonometti L."/>
            <person name="Westerberg I."/>
            <person name="Brannstrom I.O."/>
            <person name="Guillou S."/>
            <person name="Cros-Aarteil S."/>
            <person name="Calhoun S."/>
            <person name="Haridas S."/>
            <person name="Kuo A."/>
            <person name="Mondo S."/>
            <person name="Pangilinan J."/>
            <person name="Riley R."/>
            <person name="LaButti K."/>
            <person name="Andreopoulos B."/>
            <person name="Lipzen A."/>
            <person name="Chen C."/>
            <person name="Yan M."/>
            <person name="Daum C."/>
            <person name="Ng V."/>
            <person name="Clum A."/>
            <person name="Steindorff A."/>
            <person name="Ohm R.A."/>
            <person name="Martin F."/>
            <person name="Silar P."/>
            <person name="Natvig D.O."/>
            <person name="Lalanne C."/>
            <person name="Gautier V."/>
            <person name="Ament-Velasquez S.L."/>
            <person name="Kruys A."/>
            <person name="Hutchinson M.I."/>
            <person name="Powell A.J."/>
            <person name="Barry K."/>
            <person name="Miller A.N."/>
            <person name="Grigoriev I.V."/>
            <person name="Debuchy R."/>
            <person name="Gladieux P."/>
            <person name="Hiltunen Thoren M."/>
            <person name="Johannesson H."/>
        </authorList>
    </citation>
    <scope>NUCLEOTIDE SEQUENCE</scope>
    <source>
        <strain evidence="2">CBS 990.96</strain>
    </source>
</reference>
<feature type="signal peptide" evidence="1">
    <location>
        <begin position="1"/>
        <end position="18"/>
    </location>
</feature>
<organism evidence="2 3">
    <name type="scientific">Podospora fimiseda</name>
    <dbReference type="NCBI Taxonomy" id="252190"/>
    <lineage>
        <taxon>Eukaryota</taxon>
        <taxon>Fungi</taxon>
        <taxon>Dikarya</taxon>
        <taxon>Ascomycota</taxon>
        <taxon>Pezizomycotina</taxon>
        <taxon>Sordariomycetes</taxon>
        <taxon>Sordariomycetidae</taxon>
        <taxon>Sordariales</taxon>
        <taxon>Podosporaceae</taxon>
        <taxon>Podospora</taxon>
    </lineage>
</organism>
<name>A0AAN7BLZ7_9PEZI</name>